<dbReference type="Proteomes" id="UP001168380">
    <property type="component" value="Unassembled WGS sequence"/>
</dbReference>
<proteinExistence type="predicted"/>
<evidence type="ECO:0000313" key="2">
    <source>
        <dbReference type="EMBL" id="MDO3382002.1"/>
    </source>
</evidence>
<keyword evidence="3" id="KW-1185">Reference proteome</keyword>
<organism evidence="2 3">
    <name type="scientific">Gilvimarinus algae</name>
    <dbReference type="NCBI Taxonomy" id="3058037"/>
    <lineage>
        <taxon>Bacteria</taxon>
        <taxon>Pseudomonadati</taxon>
        <taxon>Pseudomonadota</taxon>
        <taxon>Gammaproteobacteria</taxon>
        <taxon>Cellvibrionales</taxon>
        <taxon>Cellvibrionaceae</taxon>
        <taxon>Gilvimarinus</taxon>
    </lineage>
</organism>
<evidence type="ECO:0000313" key="3">
    <source>
        <dbReference type="Proteomes" id="UP001168380"/>
    </source>
</evidence>
<accession>A0ABT8TI62</accession>
<feature type="region of interest" description="Disordered" evidence="1">
    <location>
        <begin position="40"/>
        <end position="70"/>
    </location>
</feature>
<name>A0ABT8TI62_9GAMM</name>
<protein>
    <submittedName>
        <fullName evidence="2">Uncharacterized protein</fullName>
    </submittedName>
</protein>
<evidence type="ECO:0000256" key="1">
    <source>
        <dbReference type="SAM" id="MobiDB-lite"/>
    </source>
</evidence>
<gene>
    <name evidence="2" type="ORF">QWI16_07420</name>
</gene>
<sequence>MSGSANKPDPEEMLFTLDQLEQTTEIMGRVVSRLKRQLQQLQQAAPAEPAPLNRTEHTSPPAAKARRTLH</sequence>
<feature type="compositionally biased region" description="Low complexity" evidence="1">
    <location>
        <begin position="40"/>
        <end position="52"/>
    </location>
</feature>
<dbReference type="EMBL" id="JAULRT010000047">
    <property type="protein sequence ID" value="MDO3382002.1"/>
    <property type="molecule type" value="Genomic_DNA"/>
</dbReference>
<dbReference type="RefSeq" id="WP_302712155.1">
    <property type="nucleotide sequence ID" value="NZ_JAULRT010000047.1"/>
</dbReference>
<comment type="caution">
    <text evidence="2">The sequence shown here is derived from an EMBL/GenBank/DDBJ whole genome shotgun (WGS) entry which is preliminary data.</text>
</comment>
<reference evidence="2" key="1">
    <citation type="submission" date="2023-07" db="EMBL/GenBank/DDBJ databases">
        <title>Gilvimarinus algae sp. nov., isolated from the surface of Kelp.</title>
        <authorList>
            <person name="Sun Y.Y."/>
            <person name="Gong Y."/>
            <person name="Du Z.J."/>
        </authorList>
    </citation>
    <scope>NUCLEOTIDE SEQUENCE</scope>
    <source>
        <strain evidence="2">SDUM040014</strain>
    </source>
</reference>